<organism evidence="2 3">
    <name type="scientific">Aurantimonas aggregata</name>
    <dbReference type="NCBI Taxonomy" id="2047720"/>
    <lineage>
        <taxon>Bacteria</taxon>
        <taxon>Pseudomonadati</taxon>
        <taxon>Pseudomonadota</taxon>
        <taxon>Alphaproteobacteria</taxon>
        <taxon>Hyphomicrobiales</taxon>
        <taxon>Aurantimonadaceae</taxon>
        <taxon>Aurantimonas</taxon>
    </lineage>
</organism>
<dbReference type="EMBL" id="JAAAMJ010000006">
    <property type="protein sequence ID" value="NDV87071.1"/>
    <property type="molecule type" value="Genomic_DNA"/>
</dbReference>
<dbReference type="AlphaFoldDB" id="A0A6L9MHA3"/>
<feature type="region of interest" description="Disordered" evidence="1">
    <location>
        <begin position="87"/>
        <end position="108"/>
    </location>
</feature>
<protein>
    <submittedName>
        <fullName evidence="2">Uncharacterized protein</fullName>
    </submittedName>
</protein>
<dbReference type="RefSeq" id="WP_163043828.1">
    <property type="nucleotide sequence ID" value="NZ_JAAAMJ010000006.1"/>
</dbReference>
<gene>
    <name evidence="2" type="ORF">GTW51_10190</name>
</gene>
<reference evidence="2 3" key="1">
    <citation type="submission" date="2020-01" db="EMBL/GenBank/DDBJ databases">
        <title>Genomes of bacteria type strains.</title>
        <authorList>
            <person name="Chen J."/>
            <person name="Zhu S."/>
            <person name="Chen J."/>
        </authorList>
    </citation>
    <scope>NUCLEOTIDE SEQUENCE [LARGE SCALE GENOMIC DNA]</scope>
    <source>
        <strain evidence="2 3">KCTC 52919</strain>
    </source>
</reference>
<sequence>MSAPALNKCPDIPALNKCPDISRPSIAEKFLGVDELAEALGISVERLKASAWRMHAKAGFPPRLPGCGWRWSRRAVEVWIDATGVPASDEQREELTGGADNSALRPNAAPMLRLVDGQRASLEARYGGRT</sequence>
<accession>A0A6L9MHA3</accession>
<proteinExistence type="predicted"/>
<name>A0A6L9MHA3_9HYPH</name>
<comment type="caution">
    <text evidence="2">The sequence shown here is derived from an EMBL/GenBank/DDBJ whole genome shotgun (WGS) entry which is preliminary data.</text>
</comment>
<evidence type="ECO:0000313" key="3">
    <source>
        <dbReference type="Proteomes" id="UP000476332"/>
    </source>
</evidence>
<keyword evidence="3" id="KW-1185">Reference proteome</keyword>
<evidence type="ECO:0000313" key="2">
    <source>
        <dbReference type="EMBL" id="NDV87071.1"/>
    </source>
</evidence>
<dbReference type="Proteomes" id="UP000476332">
    <property type="component" value="Unassembled WGS sequence"/>
</dbReference>
<evidence type="ECO:0000256" key="1">
    <source>
        <dbReference type="SAM" id="MobiDB-lite"/>
    </source>
</evidence>